<proteinExistence type="predicted"/>
<dbReference type="PATRIC" id="fig|1440763.5.peg.1336"/>
<dbReference type="Proteomes" id="UP000182987">
    <property type="component" value="Chromosome"/>
</dbReference>
<protein>
    <recommendedName>
        <fullName evidence="1">CBU-0592-like domain-containing protein</fullName>
    </recommendedName>
</protein>
<feature type="domain" description="CBU-0592-like" evidence="1">
    <location>
        <begin position="7"/>
        <end position="83"/>
    </location>
</feature>
<keyword evidence="3" id="KW-1185">Reference proteome</keyword>
<sequence>MSSMMWHDWAGLVGVALVLVAFFLLQAHKLSGQGYTYQVMNLVGAFGILLSLIFGMFNLPAFLQEMAWFLISVYGIVRGVKARKAAVITPDSLP</sequence>
<evidence type="ECO:0000259" key="1">
    <source>
        <dbReference type="Pfam" id="PF26604"/>
    </source>
</evidence>
<dbReference type="STRING" id="1440763.BJI69_15155"/>
<organism evidence="2 3">
    <name type="scientific">Luteibacter rhizovicinus DSM 16549</name>
    <dbReference type="NCBI Taxonomy" id="1440763"/>
    <lineage>
        <taxon>Bacteria</taxon>
        <taxon>Pseudomonadati</taxon>
        <taxon>Pseudomonadota</taxon>
        <taxon>Gammaproteobacteria</taxon>
        <taxon>Lysobacterales</taxon>
        <taxon>Rhodanobacteraceae</taxon>
        <taxon>Luteibacter</taxon>
    </lineage>
</organism>
<dbReference type="NCBIfam" id="NF047864">
    <property type="entry name" value="CBU_0592_membra"/>
    <property type="match status" value="1"/>
</dbReference>
<dbReference type="OrthoDB" id="5957557at2"/>
<accession>A0A0G9HED3</accession>
<dbReference type="RefSeq" id="WP_046967150.1">
    <property type="nucleotide sequence ID" value="NZ_CP017480.1"/>
</dbReference>
<name>A0A0G9HED3_9GAMM</name>
<dbReference type="KEGG" id="lrz:BJI69_15155"/>
<evidence type="ECO:0000313" key="3">
    <source>
        <dbReference type="Proteomes" id="UP000182987"/>
    </source>
</evidence>
<gene>
    <name evidence="2" type="ORF">BJI69_15155</name>
</gene>
<dbReference type="InterPro" id="IPR058058">
    <property type="entry name" value="CBU_0592-like"/>
</dbReference>
<dbReference type="Pfam" id="PF26604">
    <property type="entry name" value="CBU_0592"/>
    <property type="match status" value="1"/>
</dbReference>
<reference evidence="3" key="1">
    <citation type="submission" date="2016-09" db="EMBL/GenBank/DDBJ databases">
        <authorList>
            <person name="Lysoe E."/>
        </authorList>
    </citation>
    <scope>NUCLEOTIDE SEQUENCE [LARGE SCALE GENOMIC DNA]</scope>
    <source>
        <strain evidence="3">LJ96T</strain>
    </source>
</reference>
<dbReference type="EMBL" id="CP017480">
    <property type="protein sequence ID" value="APG05098.1"/>
    <property type="molecule type" value="Genomic_DNA"/>
</dbReference>
<dbReference type="AlphaFoldDB" id="A0A0G9HED3"/>
<evidence type="ECO:0000313" key="2">
    <source>
        <dbReference type="EMBL" id="APG05098.1"/>
    </source>
</evidence>